<dbReference type="GO" id="GO:0016020">
    <property type="term" value="C:membrane"/>
    <property type="evidence" value="ECO:0007669"/>
    <property type="project" value="TreeGrafter"/>
</dbReference>
<evidence type="ECO:0000259" key="3">
    <source>
        <dbReference type="PROSITE" id="PS50290"/>
    </source>
</evidence>
<dbReference type="Proteomes" id="UP000005240">
    <property type="component" value="Unassembled WGS sequence"/>
</dbReference>
<dbReference type="Pfam" id="PF00454">
    <property type="entry name" value="PI3_PI4_kinase"/>
    <property type="match status" value="1"/>
</dbReference>
<name>A0A180GW36_PUCT1</name>
<gene>
    <name evidence="4" type="ORF">PTTG_26335</name>
</gene>
<dbReference type="VEuPathDB" id="FungiDB:PTTG_26335"/>
<dbReference type="InterPro" id="IPR000403">
    <property type="entry name" value="PI3/4_kinase_cat_dom"/>
</dbReference>
<dbReference type="STRING" id="630390.A0A180GW36"/>
<dbReference type="InterPro" id="IPR015433">
    <property type="entry name" value="PI3/4_kinase"/>
</dbReference>
<dbReference type="GO" id="GO:0048015">
    <property type="term" value="P:phosphatidylinositol-mediated signaling"/>
    <property type="evidence" value="ECO:0007669"/>
    <property type="project" value="TreeGrafter"/>
</dbReference>
<dbReference type="GO" id="GO:0004430">
    <property type="term" value="F:1-phosphatidylinositol 4-kinase activity"/>
    <property type="evidence" value="ECO:0007669"/>
    <property type="project" value="TreeGrafter"/>
</dbReference>
<dbReference type="EMBL" id="ADAS02000019">
    <property type="protein sequence ID" value="OAV96558.1"/>
    <property type="molecule type" value="Genomic_DNA"/>
</dbReference>
<dbReference type="Gene3D" id="1.10.1070.11">
    <property type="entry name" value="Phosphatidylinositol 3-/4-kinase, catalytic domain"/>
    <property type="match status" value="1"/>
</dbReference>
<dbReference type="GO" id="GO:0005737">
    <property type="term" value="C:cytoplasm"/>
    <property type="evidence" value="ECO:0007669"/>
    <property type="project" value="TreeGrafter"/>
</dbReference>
<dbReference type="InterPro" id="IPR036940">
    <property type="entry name" value="PI3/4_kinase_cat_sf"/>
</dbReference>
<evidence type="ECO:0000313" key="5">
    <source>
        <dbReference type="EnsemblFungi" id="PTTG_26335-t43_1-p1"/>
    </source>
</evidence>
<dbReference type="OrthoDB" id="10264149at2759"/>
<evidence type="ECO:0000256" key="1">
    <source>
        <dbReference type="ARBA" id="ARBA00022679"/>
    </source>
</evidence>
<feature type="domain" description="PI3K/PI4K catalytic" evidence="3">
    <location>
        <begin position="1"/>
        <end position="134"/>
    </location>
</feature>
<evidence type="ECO:0000313" key="6">
    <source>
        <dbReference type="Proteomes" id="UP000005240"/>
    </source>
</evidence>
<evidence type="ECO:0000256" key="2">
    <source>
        <dbReference type="ARBA" id="ARBA00022777"/>
    </source>
</evidence>
<dbReference type="PROSITE" id="PS50290">
    <property type="entry name" value="PI3_4_KINASE_3"/>
    <property type="match status" value="1"/>
</dbReference>
<dbReference type="EnsemblFungi" id="PTTG_26335-t43_1">
    <property type="protein sequence ID" value="PTTG_26335-t43_1-p1"/>
    <property type="gene ID" value="PTTG_26335"/>
</dbReference>
<keyword evidence="1" id="KW-0808">Transferase</keyword>
<reference evidence="4" key="2">
    <citation type="submission" date="2016-05" db="EMBL/GenBank/DDBJ databases">
        <title>Comparative analysis highlights variable genome content of wheat rusts and divergence of the mating loci.</title>
        <authorList>
            <person name="Cuomo C.A."/>
            <person name="Bakkeren G."/>
            <person name="Szabo L."/>
            <person name="Khalil H."/>
            <person name="Joly D."/>
            <person name="Goldberg J."/>
            <person name="Young S."/>
            <person name="Zeng Q."/>
            <person name="Fellers J."/>
        </authorList>
    </citation>
    <scope>NUCLEOTIDE SEQUENCE [LARGE SCALE GENOMIC DNA]</scope>
    <source>
        <strain evidence="4">1-1 BBBD Race 1</strain>
    </source>
</reference>
<sequence length="134" mass="15181">MDPLADNAALPAQKMAKGTYGQPTGEKYKRAQKNFMKLLVSYSIISYISHLKDRHNGKILIDKEGHIIHIDFGFLLNNSPSSIGFEMAPFKRVQDYIKVLNLPKKNLSELVLPSLNSVFTRLYDSFQYCSQGVL</sequence>
<dbReference type="SUPFAM" id="SSF56112">
    <property type="entry name" value="Protein kinase-like (PK-like)"/>
    <property type="match status" value="1"/>
</dbReference>
<reference evidence="4" key="1">
    <citation type="submission" date="2009-11" db="EMBL/GenBank/DDBJ databases">
        <authorList>
            <consortium name="The Broad Institute Genome Sequencing Platform"/>
            <person name="Ward D."/>
            <person name="Feldgarden M."/>
            <person name="Earl A."/>
            <person name="Young S.K."/>
            <person name="Zeng Q."/>
            <person name="Koehrsen M."/>
            <person name="Alvarado L."/>
            <person name="Berlin A."/>
            <person name="Bochicchio J."/>
            <person name="Borenstein D."/>
            <person name="Chapman S.B."/>
            <person name="Chen Z."/>
            <person name="Engels R."/>
            <person name="Freedman E."/>
            <person name="Gellesch M."/>
            <person name="Goldberg J."/>
            <person name="Griggs A."/>
            <person name="Gujja S."/>
            <person name="Heilman E."/>
            <person name="Heiman D."/>
            <person name="Hepburn T."/>
            <person name="Howarth C."/>
            <person name="Jen D."/>
            <person name="Larson L."/>
            <person name="Lewis B."/>
            <person name="Mehta T."/>
            <person name="Park D."/>
            <person name="Pearson M."/>
            <person name="Roberts A."/>
            <person name="Saif S."/>
            <person name="Shea T."/>
            <person name="Shenoy N."/>
            <person name="Sisk P."/>
            <person name="Stolte C."/>
            <person name="Sykes S."/>
            <person name="Thomson T."/>
            <person name="Walk T."/>
            <person name="White J."/>
            <person name="Yandava C."/>
            <person name="Izard J."/>
            <person name="Baranova O.V."/>
            <person name="Blanton J.M."/>
            <person name="Tanner A.C."/>
            <person name="Dewhirst F.E."/>
            <person name="Haas B."/>
            <person name="Nusbaum C."/>
            <person name="Birren B."/>
        </authorList>
    </citation>
    <scope>NUCLEOTIDE SEQUENCE [LARGE SCALE GENOMIC DNA]</scope>
    <source>
        <strain evidence="4">1-1 BBBD Race 1</strain>
    </source>
</reference>
<dbReference type="PANTHER" id="PTHR10048">
    <property type="entry name" value="PHOSPHATIDYLINOSITOL KINASE"/>
    <property type="match status" value="1"/>
</dbReference>
<dbReference type="AlphaFoldDB" id="A0A180GW36"/>
<reference evidence="5 6" key="3">
    <citation type="journal article" date="2017" name="G3 (Bethesda)">
        <title>Comparative analysis highlights variable genome content of wheat rusts and divergence of the mating loci.</title>
        <authorList>
            <person name="Cuomo C.A."/>
            <person name="Bakkeren G."/>
            <person name="Khalil H.B."/>
            <person name="Panwar V."/>
            <person name="Joly D."/>
            <person name="Linning R."/>
            <person name="Sakthikumar S."/>
            <person name="Song X."/>
            <person name="Adiconis X."/>
            <person name="Fan L."/>
            <person name="Goldberg J.M."/>
            <person name="Levin J.Z."/>
            <person name="Young S."/>
            <person name="Zeng Q."/>
            <person name="Anikster Y."/>
            <person name="Bruce M."/>
            <person name="Wang M."/>
            <person name="Yin C."/>
            <person name="McCallum B."/>
            <person name="Szabo L.J."/>
            <person name="Hulbert S."/>
            <person name="Chen X."/>
            <person name="Fellers J.P."/>
        </authorList>
    </citation>
    <scope>NUCLEOTIDE SEQUENCE</scope>
    <source>
        <strain evidence="6">Isolate 1-1 / race 1 (BBBD)</strain>
        <strain evidence="5">isolate 1-1 / race 1 (BBBD)</strain>
    </source>
</reference>
<dbReference type="PANTHER" id="PTHR10048:SF22">
    <property type="entry name" value="PHOSPHATIDYLINOSITOL 4-KINASE BETA"/>
    <property type="match status" value="1"/>
</dbReference>
<accession>A0A180GW36</accession>
<keyword evidence="6" id="KW-1185">Reference proteome</keyword>
<proteinExistence type="predicted"/>
<reference evidence="5" key="4">
    <citation type="submission" date="2025-05" db="UniProtKB">
        <authorList>
            <consortium name="EnsemblFungi"/>
        </authorList>
    </citation>
    <scope>IDENTIFICATION</scope>
    <source>
        <strain evidence="5">isolate 1-1 / race 1 (BBBD)</strain>
    </source>
</reference>
<dbReference type="InterPro" id="IPR011009">
    <property type="entry name" value="Kinase-like_dom_sf"/>
</dbReference>
<protein>
    <submittedName>
        <fullName evidence="5">PI3K/PI4K domain-containing protein</fullName>
    </submittedName>
</protein>
<dbReference type="GO" id="GO:0046854">
    <property type="term" value="P:phosphatidylinositol phosphate biosynthetic process"/>
    <property type="evidence" value="ECO:0007669"/>
    <property type="project" value="InterPro"/>
</dbReference>
<organism evidence="4">
    <name type="scientific">Puccinia triticina (isolate 1-1 / race 1 (BBBD))</name>
    <name type="common">Brown leaf rust fungus</name>
    <dbReference type="NCBI Taxonomy" id="630390"/>
    <lineage>
        <taxon>Eukaryota</taxon>
        <taxon>Fungi</taxon>
        <taxon>Dikarya</taxon>
        <taxon>Basidiomycota</taxon>
        <taxon>Pucciniomycotina</taxon>
        <taxon>Pucciniomycetes</taxon>
        <taxon>Pucciniales</taxon>
        <taxon>Pucciniaceae</taxon>
        <taxon>Puccinia</taxon>
    </lineage>
</organism>
<evidence type="ECO:0000313" key="4">
    <source>
        <dbReference type="EMBL" id="OAV96558.1"/>
    </source>
</evidence>
<keyword evidence="2" id="KW-0418">Kinase</keyword>